<dbReference type="AlphaFoldDB" id="A0A8R1EHS6"/>
<dbReference type="Proteomes" id="UP000005237">
    <property type="component" value="Unassembled WGS sequence"/>
</dbReference>
<name>A0A8R1EHS6_CAEJA</name>
<evidence type="ECO:0000313" key="2">
    <source>
        <dbReference type="Proteomes" id="UP000005237"/>
    </source>
</evidence>
<sequence length="82" mass="9305">MEALLQKGYFNKKAHGPSADLQCQCAVEETESSGDVERTTIGFSMKSIRSNSWFSEIKVPLTRFLGIVRPSYPQLNFQLFLM</sequence>
<proteinExistence type="predicted"/>
<protein>
    <submittedName>
        <fullName evidence="1">Uncharacterized protein</fullName>
    </submittedName>
</protein>
<dbReference type="EnsemblMetazoa" id="CJA37188.1">
    <property type="protein sequence ID" value="CJA37188.1"/>
    <property type="gene ID" value="WBGene00213035"/>
</dbReference>
<evidence type="ECO:0000313" key="1">
    <source>
        <dbReference type="EnsemblMetazoa" id="CJA37188.1"/>
    </source>
</evidence>
<keyword evidence="2" id="KW-1185">Reference proteome</keyword>
<organism evidence="1 2">
    <name type="scientific">Caenorhabditis japonica</name>
    <dbReference type="NCBI Taxonomy" id="281687"/>
    <lineage>
        <taxon>Eukaryota</taxon>
        <taxon>Metazoa</taxon>
        <taxon>Ecdysozoa</taxon>
        <taxon>Nematoda</taxon>
        <taxon>Chromadorea</taxon>
        <taxon>Rhabditida</taxon>
        <taxon>Rhabditina</taxon>
        <taxon>Rhabditomorpha</taxon>
        <taxon>Rhabditoidea</taxon>
        <taxon>Rhabditidae</taxon>
        <taxon>Peloderinae</taxon>
        <taxon>Caenorhabditis</taxon>
    </lineage>
</organism>
<reference evidence="2" key="1">
    <citation type="submission" date="2010-08" db="EMBL/GenBank/DDBJ databases">
        <authorList>
            <consortium name="Caenorhabditis japonica Sequencing Consortium"/>
            <person name="Wilson R.K."/>
        </authorList>
    </citation>
    <scope>NUCLEOTIDE SEQUENCE [LARGE SCALE GENOMIC DNA]</scope>
    <source>
        <strain evidence="2">DF5081</strain>
    </source>
</reference>
<accession>A0A8R1EHS6</accession>
<reference evidence="1" key="2">
    <citation type="submission" date="2022-06" db="UniProtKB">
        <authorList>
            <consortium name="EnsemblMetazoa"/>
        </authorList>
    </citation>
    <scope>IDENTIFICATION</scope>
    <source>
        <strain evidence="1">DF5081</strain>
    </source>
</reference>